<organism evidence="2 3">
    <name type="scientific">Streptomyces luteosporeus</name>
    <dbReference type="NCBI Taxonomy" id="173856"/>
    <lineage>
        <taxon>Bacteria</taxon>
        <taxon>Bacillati</taxon>
        <taxon>Actinomycetota</taxon>
        <taxon>Actinomycetes</taxon>
        <taxon>Kitasatosporales</taxon>
        <taxon>Streptomycetaceae</taxon>
        <taxon>Streptomyces</taxon>
    </lineage>
</organism>
<feature type="compositionally biased region" description="Basic and acidic residues" evidence="1">
    <location>
        <begin position="195"/>
        <end position="205"/>
    </location>
</feature>
<comment type="caution">
    <text evidence="2">The sequence shown here is derived from an EMBL/GenBank/DDBJ whole genome shotgun (WGS) entry which is preliminary data.</text>
</comment>
<evidence type="ECO:0000313" key="3">
    <source>
        <dbReference type="Proteomes" id="UP001500886"/>
    </source>
</evidence>
<name>A0ABP6FXI0_9ACTN</name>
<proteinExistence type="predicted"/>
<keyword evidence="3" id="KW-1185">Reference proteome</keyword>
<feature type="region of interest" description="Disordered" evidence="1">
    <location>
        <begin position="137"/>
        <end position="205"/>
    </location>
</feature>
<gene>
    <name evidence="2" type="ORF">GCM10010315_00320</name>
</gene>
<sequence length="205" mass="21024">MAITQDIRKAATDTVYAAAGTADLAAEKLGQLVADAPARIEQLRSTDPKALGERVTQQAKQVGTQVTTKVAGFVGTIDTDAKKLKQTAQDLALRGVGQAVSAAAQAGETFEKMAERGRTAVKAWRGEAAEEIAEIAVAVEPDSEQDKGDKTAQAEAAPAPAAGTAADADTAEPKGAEAKPAARRSTTTTRKPAAKKADAKNGDEA</sequence>
<evidence type="ECO:0000256" key="1">
    <source>
        <dbReference type="SAM" id="MobiDB-lite"/>
    </source>
</evidence>
<dbReference type="Proteomes" id="UP001500886">
    <property type="component" value="Unassembled WGS sequence"/>
</dbReference>
<protein>
    <recommendedName>
        <fullName evidence="4">Heparin binding hemagglutinin HbhA</fullName>
    </recommendedName>
</protein>
<dbReference type="RefSeq" id="WP_344432482.1">
    <property type="nucleotide sequence ID" value="NZ_BAAASL010000001.1"/>
</dbReference>
<feature type="compositionally biased region" description="Low complexity" evidence="1">
    <location>
        <begin position="153"/>
        <end position="168"/>
    </location>
</feature>
<reference evidence="3" key="1">
    <citation type="journal article" date="2019" name="Int. J. Syst. Evol. Microbiol.">
        <title>The Global Catalogue of Microorganisms (GCM) 10K type strain sequencing project: providing services to taxonomists for standard genome sequencing and annotation.</title>
        <authorList>
            <consortium name="The Broad Institute Genomics Platform"/>
            <consortium name="The Broad Institute Genome Sequencing Center for Infectious Disease"/>
            <person name="Wu L."/>
            <person name="Ma J."/>
        </authorList>
    </citation>
    <scope>NUCLEOTIDE SEQUENCE [LARGE SCALE GENOMIC DNA]</scope>
    <source>
        <strain evidence="3">JCM 4542</strain>
    </source>
</reference>
<accession>A0ABP6FXI0</accession>
<dbReference type="EMBL" id="BAAASL010000001">
    <property type="protein sequence ID" value="GAA2706825.1"/>
    <property type="molecule type" value="Genomic_DNA"/>
</dbReference>
<evidence type="ECO:0000313" key="2">
    <source>
        <dbReference type="EMBL" id="GAA2706825.1"/>
    </source>
</evidence>
<evidence type="ECO:0008006" key="4">
    <source>
        <dbReference type="Google" id="ProtNLM"/>
    </source>
</evidence>